<dbReference type="Proteomes" id="UP001500880">
    <property type="component" value="Unassembled WGS sequence"/>
</dbReference>
<evidence type="ECO:0008006" key="3">
    <source>
        <dbReference type="Google" id="ProtNLM"/>
    </source>
</evidence>
<keyword evidence="2" id="KW-1185">Reference proteome</keyword>
<comment type="caution">
    <text evidence="1">The sequence shown here is derived from an EMBL/GenBank/DDBJ whole genome shotgun (WGS) entry which is preliminary data.</text>
</comment>
<name>A0ABN1AXX2_9BACI</name>
<reference evidence="1 2" key="1">
    <citation type="journal article" date="2019" name="Int. J. Syst. Evol. Microbiol.">
        <title>The Global Catalogue of Microorganisms (GCM) 10K type strain sequencing project: providing services to taxonomists for standard genome sequencing and annotation.</title>
        <authorList>
            <consortium name="The Broad Institute Genomics Platform"/>
            <consortium name="The Broad Institute Genome Sequencing Center for Infectious Disease"/>
            <person name="Wu L."/>
            <person name="Ma J."/>
        </authorList>
    </citation>
    <scope>NUCLEOTIDE SEQUENCE [LARGE SCALE GENOMIC DNA]</scope>
    <source>
        <strain evidence="1 2">JCM 12389</strain>
    </source>
</reference>
<gene>
    <name evidence="1" type="ORF">GCM10008986_09480</name>
</gene>
<sequence>MNLNKSISYTDQLRSLVRKADEIKQAYSEQTPTFLSVTNRAYDENLISNLY</sequence>
<dbReference type="EMBL" id="BAAADO010000002">
    <property type="protein sequence ID" value="GAA0486219.1"/>
    <property type="molecule type" value="Genomic_DNA"/>
</dbReference>
<protein>
    <recommendedName>
        <fullName evidence="3">Spo0E like sporulation regulatory protein</fullName>
    </recommendedName>
</protein>
<proteinExistence type="predicted"/>
<evidence type="ECO:0000313" key="2">
    <source>
        <dbReference type="Proteomes" id="UP001500880"/>
    </source>
</evidence>
<accession>A0ABN1AXX2</accession>
<organism evidence="1 2">
    <name type="scientific">Salinibacillus aidingensis</name>
    <dbReference type="NCBI Taxonomy" id="237684"/>
    <lineage>
        <taxon>Bacteria</taxon>
        <taxon>Bacillati</taxon>
        <taxon>Bacillota</taxon>
        <taxon>Bacilli</taxon>
        <taxon>Bacillales</taxon>
        <taxon>Bacillaceae</taxon>
        <taxon>Salinibacillus</taxon>
    </lineage>
</organism>
<evidence type="ECO:0000313" key="1">
    <source>
        <dbReference type="EMBL" id="GAA0486219.1"/>
    </source>
</evidence>